<protein>
    <submittedName>
        <fullName evidence="1">Uncharacterized protein</fullName>
    </submittedName>
</protein>
<reference evidence="1" key="1">
    <citation type="submission" date="2023-05" db="EMBL/GenBank/DDBJ databases">
        <title>Nepenthes gracilis genome sequencing.</title>
        <authorList>
            <person name="Fukushima K."/>
        </authorList>
    </citation>
    <scope>NUCLEOTIDE SEQUENCE</scope>
    <source>
        <strain evidence="1">SING2019-196</strain>
    </source>
</reference>
<dbReference type="AlphaFoldDB" id="A0AAD3SXU7"/>
<dbReference type="EMBL" id="BSYO01000021">
    <property type="protein sequence ID" value="GMH19805.1"/>
    <property type="molecule type" value="Genomic_DNA"/>
</dbReference>
<name>A0AAD3SXU7_NEPGR</name>
<dbReference type="Proteomes" id="UP001279734">
    <property type="component" value="Unassembled WGS sequence"/>
</dbReference>
<evidence type="ECO:0000313" key="2">
    <source>
        <dbReference type="Proteomes" id="UP001279734"/>
    </source>
</evidence>
<accession>A0AAD3SXU7</accession>
<keyword evidence="2" id="KW-1185">Reference proteome</keyword>
<sequence length="102" mass="10775">MCWPPDAVPLPGDMAVGTLADSLLDVEKGISGVARSISWASAGLLCSGCSCCLSSISLFTYVPLAYDYVQCVCLDVHRLIGCCWPCDLMDALSLNIAELPDS</sequence>
<organism evidence="1 2">
    <name type="scientific">Nepenthes gracilis</name>
    <name type="common">Slender pitcher plant</name>
    <dbReference type="NCBI Taxonomy" id="150966"/>
    <lineage>
        <taxon>Eukaryota</taxon>
        <taxon>Viridiplantae</taxon>
        <taxon>Streptophyta</taxon>
        <taxon>Embryophyta</taxon>
        <taxon>Tracheophyta</taxon>
        <taxon>Spermatophyta</taxon>
        <taxon>Magnoliopsida</taxon>
        <taxon>eudicotyledons</taxon>
        <taxon>Gunneridae</taxon>
        <taxon>Pentapetalae</taxon>
        <taxon>Caryophyllales</taxon>
        <taxon>Nepenthaceae</taxon>
        <taxon>Nepenthes</taxon>
    </lineage>
</organism>
<evidence type="ECO:0000313" key="1">
    <source>
        <dbReference type="EMBL" id="GMH19805.1"/>
    </source>
</evidence>
<gene>
    <name evidence="1" type="ORF">Nepgr_021646</name>
</gene>
<comment type="caution">
    <text evidence="1">The sequence shown here is derived from an EMBL/GenBank/DDBJ whole genome shotgun (WGS) entry which is preliminary data.</text>
</comment>
<proteinExistence type="predicted"/>